<proteinExistence type="predicted"/>
<evidence type="ECO:0000313" key="3">
    <source>
        <dbReference type="Proteomes" id="UP001500635"/>
    </source>
</evidence>
<protein>
    <submittedName>
        <fullName evidence="2">Uncharacterized protein</fullName>
    </submittedName>
</protein>
<evidence type="ECO:0000256" key="1">
    <source>
        <dbReference type="SAM" id="MobiDB-lite"/>
    </source>
</evidence>
<accession>A0ABP8J3V8</accession>
<name>A0ABP8J3V8_9ACTN</name>
<reference evidence="3" key="1">
    <citation type="journal article" date="2019" name="Int. J. Syst. Evol. Microbiol.">
        <title>The Global Catalogue of Microorganisms (GCM) 10K type strain sequencing project: providing services to taxonomists for standard genome sequencing and annotation.</title>
        <authorList>
            <consortium name="The Broad Institute Genomics Platform"/>
            <consortium name="The Broad Institute Genome Sequencing Center for Infectious Disease"/>
            <person name="Wu L."/>
            <person name="Ma J."/>
        </authorList>
    </citation>
    <scope>NUCLEOTIDE SEQUENCE [LARGE SCALE GENOMIC DNA]</scope>
    <source>
        <strain evidence="3">JCM 17688</strain>
    </source>
</reference>
<sequence length="124" mass="13541">MVTAVEIALLPIPDVVAGMMLWELDRAREVITAWADWTVTVPESVTSSLRLVRFPPLPELPDHLRGRELVVVDGAIVTDADDPVSAGRSDSGKAPSRIRDQSAQTRPTLVHGTVTAHIDSEIRR</sequence>
<organism evidence="2 3">
    <name type="scientific">Tsukamurella soli</name>
    <dbReference type="NCBI Taxonomy" id="644556"/>
    <lineage>
        <taxon>Bacteria</taxon>
        <taxon>Bacillati</taxon>
        <taxon>Actinomycetota</taxon>
        <taxon>Actinomycetes</taxon>
        <taxon>Mycobacteriales</taxon>
        <taxon>Tsukamurellaceae</taxon>
        <taxon>Tsukamurella</taxon>
    </lineage>
</organism>
<feature type="region of interest" description="Disordered" evidence="1">
    <location>
        <begin position="80"/>
        <end position="110"/>
    </location>
</feature>
<comment type="caution">
    <text evidence="2">The sequence shown here is derived from an EMBL/GenBank/DDBJ whole genome shotgun (WGS) entry which is preliminary data.</text>
</comment>
<gene>
    <name evidence="2" type="ORF">GCM10023147_05200</name>
</gene>
<dbReference type="EMBL" id="BAABFR010000005">
    <property type="protein sequence ID" value="GAA4384594.1"/>
    <property type="molecule type" value="Genomic_DNA"/>
</dbReference>
<dbReference type="Proteomes" id="UP001500635">
    <property type="component" value="Unassembled WGS sequence"/>
</dbReference>
<keyword evidence="3" id="KW-1185">Reference proteome</keyword>
<evidence type="ECO:0000313" key="2">
    <source>
        <dbReference type="EMBL" id="GAA4384594.1"/>
    </source>
</evidence>
<dbReference type="Gene3D" id="3.40.462.20">
    <property type="match status" value="1"/>
</dbReference>